<name>A0A256G050_9HYPH</name>
<evidence type="ECO:0000313" key="1">
    <source>
        <dbReference type="EMBL" id="OYR20483.1"/>
    </source>
</evidence>
<dbReference type="EMBL" id="NNRM01000053">
    <property type="protein sequence ID" value="OYR20483.1"/>
    <property type="molecule type" value="Genomic_DNA"/>
</dbReference>
<accession>A0A256G050</accession>
<reference evidence="1 2" key="1">
    <citation type="submission" date="2017-07" db="EMBL/GenBank/DDBJ databases">
        <title>Phylogenetic study on the rhizospheric bacterium Ochrobactrum sp. A44.</title>
        <authorList>
            <person name="Krzyzanowska D.M."/>
            <person name="Ossowicki A."/>
            <person name="Rajewska M."/>
            <person name="Maciag T."/>
            <person name="Kaczynski Z."/>
            <person name="Czerwicka M."/>
            <person name="Jafra S."/>
        </authorList>
    </citation>
    <scope>NUCLEOTIDE SEQUENCE [LARGE SCALE GENOMIC DNA]</scope>
    <source>
        <strain evidence="1 2">CCUG 30717</strain>
    </source>
</reference>
<dbReference type="AlphaFoldDB" id="A0A256G050"/>
<protein>
    <submittedName>
        <fullName evidence="1">Uncharacterized protein</fullName>
    </submittedName>
</protein>
<keyword evidence="2" id="KW-1185">Reference proteome</keyword>
<gene>
    <name evidence="1" type="ORF">CEV34_5610</name>
</gene>
<sequence length="39" mass="4214">MQLLRGCSIRLAVCRVPLASPREFGLVSLVGLTQGMGFH</sequence>
<comment type="caution">
    <text evidence="1">The sequence shown here is derived from an EMBL/GenBank/DDBJ whole genome shotgun (WGS) entry which is preliminary data.</text>
</comment>
<evidence type="ECO:0000313" key="2">
    <source>
        <dbReference type="Proteomes" id="UP000216188"/>
    </source>
</evidence>
<organism evidence="1 2">
    <name type="scientific">Brucella pseudogrignonensis</name>
    <dbReference type="NCBI Taxonomy" id="419475"/>
    <lineage>
        <taxon>Bacteria</taxon>
        <taxon>Pseudomonadati</taxon>
        <taxon>Pseudomonadota</taxon>
        <taxon>Alphaproteobacteria</taxon>
        <taxon>Hyphomicrobiales</taxon>
        <taxon>Brucellaceae</taxon>
        <taxon>Brucella/Ochrobactrum group</taxon>
        <taxon>Brucella</taxon>
    </lineage>
</organism>
<dbReference type="Proteomes" id="UP000216188">
    <property type="component" value="Unassembled WGS sequence"/>
</dbReference>
<proteinExistence type="predicted"/>